<name>A0A1I6FIA1_9PSEU</name>
<dbReference type="AlphaFoldDB" id="A0A1I6FIA1"/>
<dbReference type="EMBL" id="FOYL01000020">
    <property type="protein sequence ID" value="SFR29671.1"/>
    <property type="molecule type" value="Genomic_DNA"/>
</dbReference>
<protein>
    <recommendedName>
        <fullName evidence="3">DUF1963 domain-containing protein</fullName>
    </recommendedName>
</protein>
<dbReference type="Proteomes" id="UP000198583">
    <property type="component" value="Unassembled WGS sequence"/>
</dbReference>
<dbReference type="RefSeq" id="WP_093606052.1">
    <property type="nucleotide sequence ID" value="NZ_FOYL01000020.1"/>
</dbReference>
<evidence type="ECO:0008006" key="3">
    <source>
        <dbReference type="Google" id="ProtNLM"/>
    </source>
</evidence>
<accession>A0A1I6FIA1</accession>
<sequence>MARTSPPRPVDLVAHLPAMAPLARTAVRLHPRPGEPAAADSSIGGPLLWPAGEPWPTCAEHAGPFLEGASVPDVMARRRILTQAWARPREHGVNLLTEDEKAVVDRVDDGEEIAQDGPAPMVPVAQLYARDVPGLPRPDGADLLQVLWCPFDHEDDGYVPSTVLRWRVAAEVTDPLATPPLPAAVDDNYLPQPCVLHPETVTEYPAPHCLPEDLAGQVHEWEKREEQKYQYELSVASGCKAGGHAPWSFSDPYPMSCPDCGADVVPLLTIASSEWDGKTSWQPVEDAGATRPPYPAAHEPTMLSLGRGYNLQLYTCVAFPEHGHVTNMQ</sequence>
<gene>
    <name evidence="1" type="ORF">SAMN04488564_120144</name>
</gene>
<reference evidence="2" key="1">
    <citation type="submission" date="2016-10" db="EMBL/GenBank/DDBJ databases">
        <authorList>
            <person name="Varghese N."/>
            <person name="Submissions S."/>
        </authorList>
    </citation>
    <scope>NUCLEOTIDE SEQUENCE [LARGE SCALE GENOMIC DNA]</scope>
    <source>
        <strain evidence="2">DSM 44232</strain>
    </source>
</reference>
<evidence type="ECO:0000313" key="1">
    <source>
        <dbReference type="EMBL" id="SFR29671.1"/>
    </source>
</evidence>
<evidence type="ECO:0000313" key="2">
    <source>
        <dbReference type="Proteomes" id="UP000198583"/>
    </source>
</evidence>
<dbReference type="STRING" id="84724.SAMN04488564_120144"/>
<dbReference type="OrthoDB" id="4332009at2"/>
<proteinExistence type="predicted"/>
<dbReference type="Gene3D" id="2.30.320.10">
    <property type="entry name" value="YwqG-like"/>
    <property type="match status" value="1"/>
</dbReference>
<organism evidence="1 2">
    <name type="scientific">Lentzea waywayandensis</name>
    <dbReference type="NCBI Taxonomy" id="84724"/>
    <lineage>
        <taxon>Bacteria</taxon>
        <taxon>Bacillati</taxon>
        <taxon>Actinomycetota</taxon>
        <taxon>Actinomycetes</taxon>
        <taxon>Pseudonocardiales</taxon>
        <taxon>Pseudonocardiaceae</taxon>
        <taxon>Lentzea</taxon>
    </lineage>
</organism>
<keyword evidence="2" id="KW-1185">Reference proteome</keyword>